<proteinExistence type="predicted"/>
<evidence type="ECO:0000313" key="1">
    <source>
        <dbReference type="EMBL" id="MBX66727.1"/>
    </source>
</evidence>
<reference evidence="1" key="1">
    <citation type="submission" date="2018-02" db="EMBL/GenBank/DDBJ databases">
        <title>Rhizophora mucronata_Transcriptome.</title>
        <authorList>
            <person name="Meera S.P."/>
            <person name="Sreeshan A."/>
            <person name="Augustine A."/>
        </authorList>
    </citation>
    <scope>NUCLEOTIDE SEQUENCE</scope>
    <source>
        <tissue evidence="1">Leaf</tissue>
    </source>
</reference>
<sequence length="27" mass="3030">METCLLFKTKNNNKSPLPFSVGVGIYK</sequence>
<protein>
    <submittedName>
        <fullName evidence="1">Uncharacterized protein</fullName>
    </submittedName>
</protein>
<organism evidence="1">
    <name type="scientific">Rhizophora mucronata</name>
    <name type="common">Asiatic mangrove</name>
    <dbReference type="NCBI Taxonomy" id="61149"/>
    <lineage>
        <taxon>Eukaryota</taxon>
        <taxon>Viridiplantae</taxon>
        <taxon>Streptophyta</taxon>
        <taxon>Embryophyta</taxon>
        <taxon>Tracheophyta</taxon>
        <taxon>Spermatophyta</taxon>
        <taxon>Magnoliopsida</taxon>
        <taxon>eudicotyledons</taxon>
        <taxon>Gunneridae</taxon>
        <taxon>Pentapetalae</taxon>
        <taxon>rosids</taxon>
        <taxon>fabids</taxon>
        <taxon>Malpighiales</taxon>
        <taxon>Rhizophoraceae</taxon>
        <taxon>Rhizophora</taxon>
    </lineage>
</organism>
<dbReference type="EMBL" id="GGEC01086243">
    <property type="protein sequence ID" value="MBX66727.1"/>
    <property type="molecule type" value="Transcribed_RNA"/>
</dbReference>
<name>A0A2P2QII4_RHIMU</name>
<dbReference type="AlphaFoldDB" id="A0A2P2QII4"/>
<accession>A0A2P2QII4</accession>